<comment type="similarity">
    <text evidence="3 9">Belongs to the dihydroorotate dehydrogenase family. Type 1 subfamily.</text>
</comment>
<dbReference type="NCBIfam" id="TIGR01037">
    <property type="entry name" value="pyrD_sub1_fam"/>
    <property type="match status" value="1"/>
</dbReference>
<evidence type="ECO:0000256" key="8">
    <source>
        <dbReference type="ARBA" id="ARBA00023002"/>
    </source>
</evidence>
<evidence type="ECO:0000256" key="6">
    <source>
        <dbReference type="ARBA" id="ARBA00022643"/>
    </source>
</evidence>
<feature type="binding site" evidence="9">
    <location>
        <position position="230"/>
    </location>
    <ligand>
        <name>FMN</name>
        <dbReference type="ChEBI" id="CHEBI:58210"/>
    </ligand>
</feature>
<dbReference type="InterPro" id="IPR049622">
    <property type="entry name" value="Dihydroorotate_DH_I"/>
</dbReference>
<comment type="caution">
    <text evidence="9">Lacks conserved residue(s) required for the propagation of feature annotation.</text>
</comment>
<comment type="subcellular location">
    <subcellularLocation>
        <location evidence="1 9">Cytoplasm</location>
    </subcellularLocation>
</comment>
<proteinExistence type="inferred from homology"/>
<keyword evidence="6 9" id="KW-0288">FMN</keyword>
<keyword evidence="5 9" id="KW-0285">Flavoprotein</keyword>
<feature type="binding site" evidence="9">
    <location>
        <position position="55"/>
    </location>
    <ligand>
        <name>substrate</name>
    </ligand>
</feature>
<keyword evidence="12" id="KW-1185">Reference proteome</keyword>
<dbReference type="GO" id="GO:0044205">
    <property type="term" value="P:'de novo' UMP biosynthetic process"/>
    <property type="evidence" value="ECO:0007669"/>
    <property type="project" value="UniProtKB-UniRule"/>
</dbReference>
<dbReference type="GO" id="GO:0005737">
    <property type="term" value="C:cytoplasm"/>
    <property type="evidence" value="ECO:0007669"/>
    <property type="project" value="UniProtKB-SubCell"/>
</dbReference>
<dbReference type="FunCoup" id="A0A212R6Y1">
    <property type="interactions" value="472"/>
</dbReference>
<dbReference type="PANTHER" id="PTHR48109:SF1">
    <property type="entry name" value="DIHYDROOROTATE DEHYDROGENASE (FUMARATE)"/>
    <property type="match status" value="1"/>
</dbReference>
<organism evidence="11 12">
    <name type="scientific">Thermoflexus hugenholtzii JAD2</name>
    <dbReference type="NCBI Taxonomy" id="877466"/>
    <lineage>
        <taxon>Bacteria</taxon>
        <taxon>Bacillati</taxon>
        <taxon>Chloroflexota</taxon>
        <taxon>Thermoflexia</taxon>
        <taxon>Thermoflexales</taxon>
        <taxon>Thermoflexaceae</taxon>
        <taxon>Thermoflexus</taxon>
    </lineage>
</organism>
<evidence type="ECO:0000313" key="11">
    <source>
        <dbReference type="EMBL" id="SNB67875.1"/>
    </source>
</evidence>
<evidence type="ECO:0000256" key="1">
    <source>
        <dbReference type="ARBA" id="ARBA00004496"/>
    </source>
</evidence>
<feature type="binding site" evidence="9">
    <location>
        <position position="31"/>
    </location>
    <ligand>
        <name>FMN</name>
        <dbReference type="ChEBI" id="CHEBI:58210"/>
    </ligand>
</feature>
<dbReference type="Pfam" id="PF01180">
    <property type="entry name" value="DHO_dh"/>
    <property type="match status" value="1"/>
</dbReference>
<dbReference type="InterPro" id="IPR013785">
    <property type="entry name" value="Aldolase_TIM"/>
</dbReference>
<dbReference type="Proteomes" id="UP000197025">
    <property type="component" value="Unassembled WGS sequence"/>
</dbReference>
<dbReference type="RefSeq" id="WP_088571586.1">
    <property type="nucleotide sequence ID" value="NZ_FYEK01000035.1"/>
</dbReference>
<evidence type="ECO:0000313" key="12">
    <source>
        <dbReference type="Proteomes" id="UP000197025"/>
    </source>
</evidence>
<evidence type="ECO:0000256" key="2">
    <source>
        <dbReference type="ARBA" id="ARBA00004725"/>
    </source>
</evidence>
<feature type="active site" description="Nucleophile" evidence="9">
    <location>
        <position position="142"/>
    </location>
</feature>
<feature type="binding site" evidence="9">
    <location>
        <begin position="55"/>
        <end position="56"/>
    </location>
    <ligand>
        <name>FMN</name>
        <dbReference type="ChEBI" id="CHEBI:58210"/>
    </ligand>
</feature>
<dbReference type="InterPro" id="IPR033888">
    <property type="entry name" value="DHOD_1B"/>
</dbReference>
<dbReference type="PIRSF" id="PIRSF000164">
    <property type="entry name" value="DHO_oxidase"/>
    <property type="match status" value="1"/>
</dbReference>
<name>A0A212R6Y1_9CHLR</name>
<evidence type="ECO:0000256" key="3">
    <source>
        <dbReference type="ARBA" id="ARBA00008008"/>
    </source>
</evidence>
<evidence type="ECO:0000256" key="4">
    <source>
        <dbReference type="ARBA" id="ARBA00022490"/>
    </source>
</evidence>
<protein>
    <recommendedName>
        <fullName evidence="9">Dihydroorotate dehydrogenase</fullName>
        <shortName evidence="9">DHOD</shortName>
        <shortName evidence="9">DHODase</shortName>
        <shortName evidence="9">DHOdehase</shortName>
        <ecNumber evidence="9">1.3.-.-</ecNumber>
    </recommendedName>
</protein>
<dbReference type="AlphaFoldDB" id="A0A212R6Y1"/>
<evidence type="ECO:0000256" key="7">
    <source>
        <dbReference type="ARBA" id="ARBA00022975"/>
    </source>
</evidence>
<dbReference type="InterPro" id="IPR050074">
    <property type="entry name" value="DHO_dehydrogenase"/>
</dbReference>
<evidence type="ECO:0000256" key="9">
    <source>
        <dbReference type="HAMAP-Rule" id="MF_00224"/>
    </source>
</evidence>
<dbReference type="EC" id="1.3.-.-" evidence="9"/>
<keyword evidence="8 9" id="KW-0560">Oxidoreductase</keyword>
<dbReference type="InParanoid" id="A0A212R6Y1"/>
<keyword evidence="4 9" id="KW-0963">Cytoplasm</keyword>
<feature type="binding site" evidence="9">
    <location>
        <position position="204"/>
    </location>
    <ligand>
        <name>FMN</name>
        <dbReference type="ChEBI" id="CHEBI:58210"/>
    </ligand>
</feature>
<keyword evidence="7 9" id="KW-0665">Pyrimidine biosynthesis</keyword>
<dbReference type="CDD" id="cd04740">
    <property type="entry name" value="DHOD_1B_like"/>
    <property type="match status" value="1"/>
</dbReference>
<comment type="pathway">
    <text evidence="2 9">Pyrimidine metabolism; UMP biosynthesis via de novo pathway.</text>
</comment>
<comment type="function">
    <text evidence="9">Catalyzes the conversion of dihydroorotate to orotate.</text>
</comment>
<feature type="binding site" evidence="9">
    <location>
        <position position="178"/>
    </location>
    <ligand>
        <name>FMN</name>
        <dbReference type="ChEBI" id="CHEBI:58210"/>
    </ligand>
</feature>
<feature type="binding site" evidence="9">
    <location>
        <begin position="278"/>
        <end position="279"/>
    </location>
    <ligand>
        <name>FMN</name>
        <dbReference type="ChEBI" id="CHEBI:58210"/>
    </ligand>
</feature>
<evidence type="ECO:0000259" key="10">
    <source>
        <dbReference type="Pfam" id="PF01180"/>
    </source>
</evidence>
<dbReference type="InterPro" id="IPR024920">
    <property type="entry name" value="Dihydroorotate_DH_1"/>
</dbReference>
<dbReference type="EMBL" id="FYEK01000035">
    <property type="protein sequence ID" value="SNB67875.1"/>
    <property type="molecule type" value="Genomic_DNA"/>
</dbReference>
<dbReference type="HAMAP" id="MF_00224">
    <property type="entry name" value="DHO_dh_type1"/>
    <property type="match status" value="1"/>
</dbReference>
<dbReference type="InterPro" id="IPR012135">
    <property type="entry name" value="Dihydroorotate_DH_1_2"/>
</dbReference>
<comment type="catalytic activity">
    <reaction evidence="9">
        <text>(S)-dihydroorotate + A = orotate + AH2</text>
        <dbReference type="Rhea" id="RHEA:18073"/>
        <dbReference type="ChEBI" id="CHEBI:13193"/>
        <dbReference type="ChEBI" id="CHEBI:17499"/>
        <dbReference type="ChEBI" id="CHEBI:30839"/>
        <dbReference type="ChEBI" id="CHEBI:30864"/>
    </reaction>
</comment>
<dbReference type="PANTHER" id="PTHR48109">
    <property type="entry name" value="DIHYDROOROTATE DEHYDROGENASE (QUINONE), MITOCHONDRIAL-RELATED"/>
    <property type="match status" value="1"/>
</dbReference>
<dbReference type="GO" id="GO:0004152">
    <property type="term" value="F:dihydroorotate dehydrogenase activity"/>
    <property type="evidence" value="ECO:0007669"/>
    <property type="project" value="UniProtKB-UniRule"/>
</dbReference>
<dbReference type="Gene3D" id="3.20.20.70">
    <property type="entry name" value="Aldolase class I"/>
    <property type="match status" value="1"/>
</dbReference>
<feature type="binding site" evidence="9">
    <location>
        <begin position="205"/>
        <end position="206"/>
    </location>
    <ligand>
        <name>substrate</name>
    </ligand>
</feature>
<feature type="binding site" evidence="9">
    <location>
        <begin position="256"/>
        <end position="257"/>
    </location>
    <ligand>
        <name>FMN</name>
        <dbReference type="ChEBI" id="CHEBI:58210"/>
    </ligand>
</feature>
<dbReference type="PROSITE" id="PS00912">
    <property type="entry name" value="DHODEHASE_2"/>
    <property type="match status" value="1"/>
</dbReference>
<feature type="binding site" evidence="9">
    <location>
        <position position="139"/>
    </location>
    <ligand>
        <name>substrate</name>
    </ligand>
</feature>
<dbReference type="SUPFAM" id="SSF51395">
    <property type="entry name" value="FMN-linked oxidoreductases"/>
    <property type="match status" value="1"/>
</dbReference>
<dbReference type="InterPro" id="IPR005720">
    <property type="entry name" value="Dihydroorotate_DH_cat"/>
</dbReference>
<dbReference type="UniPathway" id="UPA00070"/>
<feature type="binding site" evidence="9">
    <location>
        <position position="139"/>
    </location>
    <ligand>
        <name>FMN</name>
        <dbReference type="ChEBI" id="CHEBI:58210"/>
    </ligand>
</feature>
<dbReference type="FunFam" id="3.20.20.70:FF:000027">
    <property type="entry name" value="Dihydropyrimidine dehydrogenase [NADP(+)]"/>
    <property type="match status" value="1"/>
</dbReference>
<dbReference type="GO" id="GO:0006207">
    <property type="term" value="P:'de novo' pyrimidine nucleobase biosynthetic process"/>
    <property type="evidence" value="ECO:0007669"/>
    <property type="project" value="InterPro"/>
</dbReference>
<feature type="domain" description="Dihydroorotate dehydrogenase catalytic" evidence="10">
    <location>
        <begin position="14"/>
        <end position="300"/>
    </location>
</feature>
<accession>A0A212R6Y1</accession>
<feature type="binding site" evidence="9">
    <location>
        <begin position="79"/>
        <end position="83"/>
    </location>
    <ligand>
        <name>substrate</name>
    </ligand>
</feature>
<gene>
    <name evidence="9" type="primary">pyrD</name>
    <name evidence="11" type="ORF">SAMN02746019_00001980</name>
</gene>
<sequence length="318" mass="32858">MRRHSDETPSAPDLSCEIAGVRLSNPLVLASGILGTSAALMVRMARLGAGAITAKSATRLPRAGHPSPILFDWGHGLINAVGLTNPGAEGMAAILHEARKELAPMGVPLIASVFAARVEEFVEVARILAAAGPDLIELNLSCPNVAAEYGEMFAASPQATAEAVAAVKAAVPCPVIAKLSPNVPDIARIARAAEEAGADAITAVNTMPGMVIDIEAGRPILTNREGGLSGPALKPIAIRCVYEIARVVRIPIIGTGGVLTGEDAIEMLMAGATAVGVGSAVAYRGLGAFRAIRQEMEAWMRAHGVRCLAEIRGRAHRV</sequence>
<reference evidence="12" key="1">
    <citation type="submission" date="2017-06" db="EMBL/GenBank/DDBJ databases">
        <authorList>
            <person name="Varghese N."/>
            <person name="Submissions S."/>
        </authorList>
    </citation>
    <scope>NUCLEOTIDE SEQUENCE [LARGE SCALE GENOMIC DNA]</scope>
    <source>
        <strain evidence="12">JAD2</strain>
    </source>
</reference>
<dbReference type="NCBIfam" id="NF005574">
    <property type="entry name" value="PRK07259.1"/>
    <property type="match status" value="1"/>
</dbReference>
<dbReference type="OrthoDB" id="9794954at2"/>
<comment type="cofactor">
    <cofactor evidence="9">
        <name>FMN</name>
        <dbReference type="ChEBI" id="CHEBI:58210"/>
    </cofactor>
    <text evidence="9">Binds 1 FMN per subunit.</text>
</comment>
<dbReference type="InterPro" id="IPR001295">
    <property type="entry name" value="Dihydroorotate_DH_CS"/>
</dbReference>
<evidence type="ECO:0000256" key="5">
    <source>
        <dbReference type="ARBA" id="ARBA00022630"/>
    </source>
</evidence>